<reference evidence="2" key="1">
    <citation type="submission" date="2019-11" db="EMBL/GenBank/DDBJ databases">
        <title>Microbial mats filling the niche in hypersaline microbial mats.</title>
        <authorList>
            <person name="Wong H.L."/>
            <person name="Macleod F.I."/>
            <person name="White R.A. III"/>
            <person name="Burns B.P."/>
        </authorList>
    </citation>
    <scope>NUCLEOTIDE SEQUENCE</scope>
    <source>
        <strain evidence="2">Rbin_158</strain>
    </source>
</reference>
<evidence type="ECO:0000313" key="3">
    <source>
        <dbReference type="Proteomes" id="UP000649604"/>
    </source>
</evidence>
<dbReference type="EMBL" id="WJJP01000763">
    <property type="protein sequence ID" value="MBD3327611.1"/>
    <property type="molecule type" value="Genomic_DNA"/>
</dbReference>
<sequence>NMAQHVGVRENIPTAIFSLEMSKEQLGIRLLCAEARLNSHDVRIGNIREEDWERLAHAAEILSKAPIYIDDTPAMSILEMRAKAKRLKMESDLGLIIVDYLQLMQPRTRRENRQQEITEISRSLKTLAKELHIPVLALSQLSRAVEQRTDKRPQLSDLRESGAIEQDADVVMFIYRPEVYGIEGAEGLAEIILGKQRNGPVGSVQLAFIKEYTRFENLETHYQPEETGDVF</sequence>
<dbReference type="PROSITE" id="PS51199">
    <property type="entry name" value="SF4_HELICASE"/>
    <property type="match status" value="1"/>
</dbReference>
<feature type="domain" description="SF4 helicase" evidence="1">
    <location>
        <begin position="1"/>
        <end position="222"/>
    </location>
</feature>
<organism evidence="2 3">
    <name type="scientific">candidate division KSB3 bacterium</name>
    <dbReference type="NCBI Taxonomy" id="2044937"/>
    <lineage>
        <taxon>Bacteria</taxon>
        <taxon>candidate division KSB3</taxon>
    </lineage>
</organism>
<dbReference type="InterPro" id="IPR007694">
    <property type="entry name" value="DNA_helicase_DnaB-like_C"/>
</dbReference>
<proteinExistence type="predicted"/>
<dbReference type="SUPFAM" id="SSF52540">
    <property type="entry name" value="P-loop containing nucleoside triphosphate hydrolases"/>
    <property type="match status" value="1"/>
</dbReference>
<gene>
    <name evidence="2" type="ORF">GF339_23710</name>
</gene>
<dbReference type="GO" id="GO:0005829">
    <property type="term" value="C:cytosol"/>
    <property type="evidence" value="ECO:0007669"/>
    <property type="project" value="TreeGrafter"/>
</dbReference>
<name>A0A9D5K1A0_9BACT</name>
<accession>A0A9D5K1A0</accession>
<dbReference type="GO" id="GO:0003678">
    <property type="term" value="F:DNA helicase activity"/>
    <property type="evidence" value="ECO:0007669"/>
    <property type="project" value="InterPro"/>
</dbReference>
<dbReference type="GO" id="GO:0006260">
    <property type="term" value="P:DNA replication"/>
    <property type="evidence" value="ECO:0007669"/>
    <property type="project" value="InterPro"/>
</dbReference>
<evidence type="ECO:0000313" key="2">
    <source>
        <dbReference type="EMBL" id="MBD3327611.1"/>
    </source>
</evidence>
<dbReference type="CDD" id="cd00984">
    <property type="entry name" value="DnaB_C"/>
    <property type="match status" value="1"/>
</dbReference>
<dbReference type="InterPro" id="IPR027417">
    <property type="entry name" value="P-loop_NTPase"/>
</dbReference>
<dbReference type="PANTHER" id="PTHR30153">
    <property type="entry name" value="REPLICATIVE DNA HELICASE DNAB"/>
    <property type="match status" value="1"/>
</dbReference>
<dbReference type="Proteomes" id="UP000649604">
    <property type="component" value="Unassembled WGS sequence"/>
</dbReference>
<dbReference type="PANTHER" id="PTHR30153:SF2">
    <property type="entry name" value="REPLICATIVE DNA HELICASE"/>
    <property type="match status" value="1"/>
</dbReference>
<dbReference type="Gene3D" id="3.40.50.300">
    <property type="entry name" value="P-loop containing nucleotide triphosphate hydrolases"/>
    <property type="match status" value="1"/>
</dbReference>
<dbReference type="Pfam" id="PF03796">
    <property type="entry name" value="DnaB_C"/>
    <property type="match status" value="1"/>
</dbReference>
<dbReference type="AlphaFoldDB" id="A0A9D5K1A0"/>
<dbReference type="GO" id="GO:0005524">
    <property type="term" value="F:ATP binding"/>
    <property type="evidence" value="ECO:0007669"/>
    <property type="project" value="InterPro"/>
</dbReference>
<evidence type="ECO:0000259" key="1">
    <source>
        <dbReference type="PROSITE" id="PS51199"/>
    </source>
</evidence>
<protein>
    <submittedName>
        <fullName evidence="2">AAA family ATPase</fullName>
    </submittedName>
</protein>
<comment type="caution">
    <text evidence="2">The sequence shown here is derived from an EMBL/GenBank/DDBJ whole genome shotgun (WGS) entry which is preliminary data.</text>
</comment>
<feature type="non-terminal residue" evidence="2">
    <location>
        <position position="1"/>
    </location>
</feature>